<gene>
    <name evidence="2" type="ORF">LTRI10_LOCUS51219</name>
</gene>
<dbReference type="EMBL" id="OZ034822">
    <property type="protein sequence ID" value="CAL1411889.1"/>
    <property type="molecule type" value="Genomic_DNA"/>
</dbReference>
<dbReference type="Proteomes" id="UP001497516">
    <property type="component" value="Chromosome 9"/>
</dbReference>
<evidence type="ECO:0000313" key="2">
    <source>
        <dbReference type="EMBL" id="CAL1411889.1"/>
    </source>
</evidence>
<evidence type="ECO:0000313" key="3">
    <source>
        <dbReference type="Proteomes" id="UP001497516"/>
    </source>
</evidence>
<sequence length="128" mass="14439">MITRLRRDHHMVVKGCKDQGLHGIVGHVMRSILVSTRLYVNILSSEKSYAPMGSCLITVLSRGGETTTRPRQGNHVVARRQSHSREEMTTWSRRRPCDLDDARRPDVLDDLDEASSHNNIVGAHTEPT</sequence>
<name>A0AAV2GMI0_9ROSI</name>
<reference evidence="2 3" key="1">
    <citation type="submission" date="2024-04" db="EMBL/GenBank/DDBJ databases">
        <authorList>
            <person name="Fracassetti M."/>
        </authorList>
    </citation>
    <scope>NUCLEOTIDE SEQUENCE [LARGE SCALE GENOMIC DNA]</scope>
</reference>
<accession>A0AAV2GMI0</accession>
<proteinExistence type="predicted"/>
<organism evidence="2 3">
    <name type="scientific">Linum trigynum</name>
    <dbReference type="NCBI Taxonomy" id="586398"/>
    <lineage>
        <taxon>Eukaryota</taxon>
        <taxon>Viridiplantae</taxon>
        <taxon>Streptophyta</taxon>
        <taxon>Embryophyta</taxon>
        <taxon>Tracheophyta</taxon>
        <taxon>Spermatophyta</taxon>
        <taxon>Magnoliopsida</taxon>
        <taxon>eudicotyledons</taxon>
        <taxon>Gunneridae</taxon>
        <taxon>Pentapetalae</taxon>
        <taxon>rosids</taxon>
        <taxon>fabids</taxon>
        <taxon>Malpighiales</taxon>
        <taxon>Linaceae</taxon>
        <taxon>Linum</taxon>
    </lineage>
</organism>
<keyword evidence="3" id="KW-1185">Reference proteome</keyword>
<feature type="region of interest" description="Disordered" evidence="1">
    <location>
        <begin position="63"/>
        <end position="128"/>
    </location>
</feature>
<feature type="compositionally biased region" description="Basic and acidic residues" evidence="1">
    <location>
        <begin position="95"/>
        <end position="107"/>
    </location>
</feature>
<dbReference type="AlphaFoldDB" id="A0AAV2GMI0"/>
<evidence type="ECO:0000256" key="1">
    <source>
        <dbReference type="SAM" id="MobiDB-lite"/>
    </source>
</evidence>
<protein>
    <submittedName>
        <fullName evidence="2">Uncharacterized protein</fullName>
    </submittedName>
</protein>